<sequence length="382" mass="44819">MEFDSKNNVVMIKKYFLLLLAAILLTGVHGQNRQVDLSQNIPLQDILKKAKKQKKHVLLDFGSPRCSPCLFIKNKIFTIDSVADFINERFVSVDYTEGPEKKRLSKIYEVYTEPVLLICDANGRVMHRMEGKCTAGEMMARLRQGLDVKNNLTAQKLMYDNGNRSSEFLINYLETLHIAGLRTQRDSVLHNIFSPSFHVDSLKTPKYWNVFLCYNESPVSREGSYVFKHREEFYKLFGEQIVNGKIDQMFNGKLRTYTYGQTPPIESKEYRDILECLQNTDYPKSTEWLIYLMPAQYKFKDWMAMVKAIDHAIDFNIPKGKDKQTYMIMMSRQICWYSDNYETLTYALKWIDRAIKSSDNSQKQKLQDEREQIIEKMNELKP</sequence>
<feature type="region of interest" description="Disordered" evidence="1">
    <location>
        <begin position="361"/>
        <end position="382"/>
    </location>
</feature>
<dbReference type="InterPro" id="IPR012336">
    <property type="entry name" value="Thioredoxin-like_fold"/>
</dbReference>
<name>A0A412X4F1_9BACT</name>
<protein>
    <submittedName>
        <fullName evidence="3">Thioredoxin family protein</fullName>
    </submittedName>
</protein>
<evidence type="ECO:0000313" key="5">
    <source>
        <dbReference type="Proteomes" id="UP000283589"/>
    </source>
</evidence>
<dbReference type="STRING" id="1121130.GCA_000519105_01976"/>
<evidence type="ECO:0000313" key="3">
    <source>
        <dbReference type="EMBL" id="RGV35892.1"/>
    </source>
</evidence>
<dbReference type="InterPro" id="IPR036249">
    <property type="entry name" value="Thioredoxin-like_sf"/>
</dbReference>
<dbReference type="EMBL" id="QSCR01000003">
    <property type="protein sequence ID" value="RGY20378.1"/>
    <property type="molecule type" value="Genomic_DNA"/>
</dbReference>
<dbReference type="AlphaFoldDB" id="A0A412X4F1"/>
<dbReference type="Proteomes" id="UP000286063">
    <property type="component" value="Unassembled WGS sequence"/>
</dbReference>
<evidence type="ECO:0000313" key="6">
    <source>
        <dbReference type="Proteomes" id="UP000286063"/>
    </source>
</evidence>
<evidence type="ECO:0000256" key="1">
    <source>
        <dbReference type="SAM" id="MobiDB-lite"/>
    </source>
</evidence>
<evidence type="ECO:0000313" key="4">
    <source>
        <dbReference type="EMBL" id="RGY20378.1"/>
    </source>
</evidence>
<proteinExistence type="predicted"/>
<dbReference type="OrthoDB" id="1095878at2"/>
<feature type="domain" description="Thioredoxin-like fold" evidence="2">
    <location>
        <begin position="50"/>
        <end position="140"/>
    </location>
</feature>
<dbReference type="Gene3D" id="3.40.30.10">
    <property type="entry name" value="Glutaredoxin"/>
    <property type="match status" value="1"/>
</dbReference>
<dbReference type="Proteomes" id="UP000283589">
    <property type="component" value="Unassembled WGS sequence"/>
</dbReference>
<dbReference type="SUPFAM" id="SSF52833">
    <property type="entry name" value="Thioredoxin-like"/>
    <property type="match status" value="1"/>
</dbReference>
<feature type="compositionally biased region" description="Basic and acidic residues" evidence="1">
    <location>
        <begin position="365"/>
        <end position="382"/>
    </location>
</feature>
<dbReference type="Pfam" id="PF13098">
    <property type="entry name" value="Thioredoxin_2"/>
    <property type="match status" value="1"/>
</dbReference>
<accession>A0A412X4F1</accession>
<organism evidence="3 5">
    <name type="scientific">Butyricimonas virosa</name>
    <dbReference type="NCBI Taxonomy" id="544645"/>
    <lineage>
        <taxon>Bacteria</taxon>
        <taxon>Pseudomonadati</taxon>
        <taxon>Bacteroidota</taxon>
        <taxon>Bacteroidia</taxon>
        <taxon>Bacteroidales</taxon>
        <taxon>Odoribacteraceae</taxon>
        <taxon>Butyricimonas</taxon>
    </lineage>
</organism>
<gene>
    <name evidence="3" type="ORF">DWW18_03675</name>
    <name evidence="4" type="ORF">DXA50_02975</name>
</gene>
<reference evidence="5 6" key="1">
    <citation type="submission" date="2018-08" db="EMBL/GenBank/DDBJ databases">
        <title>A genome reference for cultivated species of the human gut microbiota.</title>
        <authorList>
            <person name="Zou Y."/>
            <person name="Xue W."/>
            <person name="Luo G."/>
        </authorList>
    </citation>
    <scope>NUCLEOTIDE SEQUENCE [LARGE SCALE GENOMIC DNA]</scope>
    <source>
        <strain evidence="3 5">AF14-49</strain>
        <strain evidence="4 6">OF02-7</strain>
    </source>
</reference>
<evidence type="ECO:0000259" key="2">
    <source>
        <dbReference type="Pfam" id="PF13098"/>
    </source>
</evidence>
<dbReference type="EMBL" id="QRZA01000003">
    <property type="protein sequence ID" value="RGV35892.1"/>
    <property type="molecule type" value="Genomic_DNA"/>
</dbReference>
<comment type="caution">
    <text evidence="3">The sequence shown here is derived from an EMBL/GenBank/DDBJ whole genome shotgun (WGS) entry which is preliminary data.</text>
</comment>